<evidence type="ECO:0000313" key="3">
    <source>
        <dbReference type="EMBL" id="KAF9540069.1"/>
    </source>
</evidence>
<feature type="transmembrane region" description="Helical" evidence="2">
    <location>
        <begin position="12"/>
        <end position="32"/>
    </location>
</feature>
<organism evidence="3 4">
    <name type="scientific">Mortierella hygrophila</name>
    <dbReference type="NCBI Taxonomy" id="979708"/>
    <lineage>
        <taxon>Eukaryota</taxon>
        <taxon>Fungi</taxon>
        <taxon>Fungi incertae sedis</taxon>
        <taxon>Mucoromycota</taxon>
        <taxon>Mortierellomycotina</taxon>
        <taxon>Mortierellomycetes</taxon>
        <taxon>Mortierellales</taxon>
        <taxon>Mortierellaceae</taxon>
        <taxon>Mortierella</taxon>
    </lineage>
</organism>
<feature type="compositionally biased region" description="Polar residues" evidence="1">
    <location>
        <begin position="72"/>
        <end position="87"/>
    </location>
</feature>
<keyword evidence="4" id="KW-1185">Reference proteome</keyword>
<feature type="region of interest" description="Disordered" evidence="1">
    <location>
        <begin position="62"/>
        <end position="148"/>
    </location>
</feature>
<evidence type="ECO:0000256" key="1">
    <source>
        <dbReference type="SAM" id="MobiDB-lite"/>
    </source>
</evidence>
<sequence>MHYIPPEGQKVVGFFGHPMILMASFSVMMLLIMPRIMSNLDADALDTLRSSYDFSSLPALPPQHMGLMMPPQQRSSADSPQKQSHQAYSMEDSPSRDSFLNQPSDIPHYSEKTPVDFAAGPTTFGDQWVQQQPAGPGSAAPIQNKKQK</sequence>
<name>A0A9P6K033_9FUNG</name>
<accession>A0A9P6K033</accession>
<dbReference type="Proteomes" id="UP000723463">
    <property type="component" value="Unassembled WGS sequence"/>
</dbReference>
<evidence type="ECO:0008006" key="5">
    <source>
        <dbReference type="Google" id="ProtNLM"/>
    </source>
</evidence>
<dbReference type="AlphaFoldDB" id="A0A9P6K033"/>
<keyword evidence="2" id="KW-1133">Transmembrane helix</keyword>
<reference evidence="3" key="1">
    <citation type="journal article" date="2020" name="Fungal Divers.">
        <title>Resolving the Mortierellaceae phylogeny through synthesis of multi-gene phylogenetics and phylogenomics.</title>
        <authorList>
            <person name="Vandepol N."/>
            <person name="Liber J."/>
            <person name="Desiro A."/>
            <person name="Na H."/>
            <person name="Kennedy M."/>
            <person name="Barry K."/>
            <person name="Grigoriev I.V."/>
            <person name="Miller A.N."/>
            <person name="O'Donnell K."/>
            <person name="Stajich J.E."/>
            <person name="Bonito G."/>
        </authorList>
    </citation>
    <scope>NUCLEOTIDE SEQUENCE</scope>
    <source>
        <strain evidence="3">NRRL 2591</strain>
    </source>
</reference>
<evidence type="ECO:0000256" key="2">
    <source>
        <dbReference type="SAM" id="Phobius"/>
    </source>
</evidence>
<keyword evidence="2" id="KW-0812">Transmembrane</keyword>
<keyword evidence="2" id="KW-0472">Membrane</keyword>
<feature type="compositionally biased region" description="Polar residues" evidence="1">
    <location>
        <begin position="124"/>
        <end position="133"/>
    </location>
</feature>
<gene>
    <name evidence="3" type="ORF">EC957_004666</name>
</gene>
<dbReference type="EMBL" id="JAAAXW010000216">
    <property type="protein sequence ID" value="KAF9540069.1"/>
    <property type="molecule type" value="Genomic_DNA"/>
</dbReference>
<evidence type="ECO:0000313" key="4">
    <source>
        <dbReference type="Proteomes" id="UP000723463"/>
    </source>
</evidence>
<protein>
    <recommendedName>
        <fullName evidence="5">ER membrane protein complex subunit 7 beta-sandwich domain-containing protein</fullName>
    </recommendedName>
</protein>
<comment type="caution">
    <text evidence="3">The sequence shown here is derived from an EMBL/GenBank/DDBJ whole genome shotgun (WGS) entry which is preliminary data.</text>
</comment>
<proteinExistence type="predicted"/>